<reference evidence="1 3" key="2">
    <citation type="journal article" date="2013" name="Nature">
        <title>Insights into bilaterian evolution from three spiralian genomes.</title>
        <authorList>
            <person name="Simakov O."/>
            <person name="Marletaz F."/>
            <person name="Cho S.J."/>
            <person name="Edsinger-Gonzales E."/>
            <person name="Havlak P."/>
            <person name="Hellsten U."/>
            <person name="Kuo D.H."/>
            <person name="Larsson T."/>
            <person name="Lv J."/>
            <person name="Arendt D."/>
            <person name="Savage R."/>
            <person name="Osoegawa K."/>
            <person name="de Jong P."/>
            <person name="Grimwood J."/>
            <person name="Chapman J.A."/>
            <person name="Shapiro H."/>
            <person name="Aerts A."/>
            <person name="Otillar R.P."/>
            <person name="Terry A.Y."/>
            <person name="Boore J.L."/>
            <person name="Grigoriev I.V."/>
            <person name="Lindberg D.R."/>
            <person name="Seaver E.C."/>
            <person name="Weisblat D.A."/>
            <person name="Putnam N.H."/>
            <person name="Rokhsar D.S."/>
        </authorList>
    </citation>
    <scope>NUCLEOTIDE SEQUENCE</scope>
</reference>
<evidence type="ECO:0000313" key="3">
    <source>
        <dbReference type="Proteomes" id="UP000015101"/>
    </source>
</evidence>
<dbReference type="InParanoid" id="T1EY13"/>
<sequence length="165" mass="18543">MYFQEGMILTKLRINYSTERRRMKIVKFETPNPTDNRQHILAINTSLHYNNNNNNNGDDNHINNNNQLIVNTGKALASTSSKTIVNTDNNDADYPIDKLPSPLNNFYIKQDPSCLDTPPETPSLTPFLPNQGCVDTDGASDIWVKRIKSNITDTAVITDEGVECD</sequence>
<dbReference type="EnsemblMetazoa" id="HelroT166337">
    <property type="protein sequence ID" value="HelroP166337"/>
    <property type="gene ID" value="HelroG166337"/>
</dbReference>
<gene>
    <name evidence="2" type="primary">20201463</name>
    <name evidence="1" type="ORF">HELRODRAFT_166337</name>
</gene>
<dbReference type="AlphaFoldDB" id="T1EY13"/>
<dbReference type="EMBL" id="KB097753">
    <property type="protein sequence ID" value="ESN90637.1"/>
    <property type="molecule type" value="Genomic_DNA"/>
</dbReference>
<dbReference type="GeneID" id="20201463"/>
<organism evidence="2 3">
    <name type="scientific">Helobdella robusta</name>
    <name type="common">Californian leech</name>
    <dbReference type="NCBI Taxonomy" id="6412"/>
    <lineage>
        <taxon>Eukaryota</taxon>
        <taxon>Metazoa</taxon>
        <taxon>Spiralia</taxon>
        <taxon>Lophotrochozoa</taxon>
        <taxon>Annelida</taxon>
        <taxon>Clitellata</taxon>
        <taxon>Hirudinea</taxon>
        <taxon>Rhynchobdellida</taxon>
        <taxon>Glossiphoniidae</taxon>
        <taxon>Helobdella</taxon>
    </lineage>
</organism>
<evidence type="ECO:0000313" key="1">
    <source>
        <dbReference type="EMBL" id="ESN90637.1"/>
    </source>
</evidence>
<protein>
    <submittedName>
        <fullName evidence="1 2">Uncharacterized protein</fullName>
    </submittedName>
</protein>
<name>T1EY13_HELRO</name>
<dbReference type="RefSeq" id="XP_009031532.1">
    <property type="nucleotide sequence ID" value="XM_009033284.1"/>
</dbReference>
<dbReference type="Proteomes" id="UP000015101">
    <property type="component" value="Unassembled WGS sequence"/>
</dbReference>
<reference evidence="3" key="1">
    <citation type="submission" date="2012-12" db="EMBL/GenBank/DDBJ databases">
        <authorList>
            <person name="Hellsten U."/>
            <person name="Grimwood J."/>
            <person name="Chapman J.A."/>
            <person name="Shapiro H."/>
            <person name="Aerts A."/>
            <person name="Otillar R.P."/>
            <person name="Terry A.Y."/>
            <person name="Boore J.L."/>
            <person name="Simakov O."/>
            <person name="Marletaz F."/>
            <person name="Cho S.-J."/>
            <person name="Edsinger-Gonzales E."/>
            <person name="Havlak P."/>
            <person name="Kuo D.-H."/>
            <person name="Larsson T."/>
            <person name="Lv J."/>
            <person name="Arendt D."/>
            <person name="Savage R."/>
            <person name="Osoegawa K."/>
            <person name="de Jong P."/>
            <person name="Lindberg D.R."/>
            <person name="Seaver E.C."/>
            <person name="Weisblat D.A."/>
            <person name="Putnam N.H."/>
            <person name="Grigoriev I.V."/>
            <person name="Rokhsar D.S."/>
        </authorList>
    </citation>
    <scope>NUCLEOTIDE SEQUENCE</scope>
</reference>
<dbReference type="KEGG" id="hro:HELRODRAFT_166337"/>
<dbReference type="HOGENOM" id="CLU_1612633_0_0_1"/>
<proteinExistence type="predicted"/>
<evidence type="ECO:0000313" key="2">
    <source>
        <dbReference type="EnsemblMetazoa" id="HelroP166337"/>
    </source>
</evidence>
<reference evidence="2" key="3">
    <citation type="submission" date="2015-06" db="UniProtKB">
        <authorList>
            <consortium name="EnsemblMetazoa"/>
        </authorList>
    </citation>
    <scope>IDENTIFICATION</scope>
</reference>
<accession>T1EY13</accession>
<dbReference type="CTD" id="20201463"/>
<keyword evidence="3" id="KW-1185">Reference proteome</keyword>
<dbReference type="EMBL" id="AMQM01002319">
    <property type="status" value="NOT_ANNOTATED_CDS"/>
    <property type="molecule type" value="Genomic_DNA"/>
</dbReference>